<comment type="caution">
    <text evidence="1">The sequence shown here is derived from an EMBL/GenBank/DDBJ whole genome shotgun (WGS) entry which is preliminary data.</text>
</comment>
<evidence type="ECO:0000313" key="2">
    <source>
        <dbReference type="Proteomes" id="UP000662373"/>
    </source>
</evidence>
<accession>A0A934KM10</accession>
<gene>
    <name evidence="1" type="ORF">JEM65_06075</name>
</gene>
<dbReference type="AlphaFoldDB" id="A0A934KM10"/>
<organism evidence="1 2">
    <name type="scientific">Gelidibacter salicanalis</name>
    <dbReference type="NCBI Taxonomy" id="291193"/>
    <lineage>
        <taxon>Bacteria</taxon>
        <taxon>Pseudomonadati</taxon>
        <taxon>Bacteroidota</taxon>
        <taxon>Flavobacteriia</taxon>
        <taxon>Flavobacteriales</taxon>
        <taxon>Flavobacteriaceae</taxon>
        <taxon>Gelidibacter</taxon>
    </lineage>
</organism>
<proteinExistence type="predicted"/>
<evidence type="ECO:0000313" key="1">
    <source>
        <dbReference type="EMBL" id="MBJ7880219.1"/>
    </source>
</evidence>
<keyword evidence="2" id="KW-1185">Reference proteome</keyword>
<dbReference type="EMBL" id="JAEHJZ010000010">
    <property type="protein sequence ID" value="MBJ7880219.1"/>
    <property type="molecule type" value="Genomic_DNA"/>
</dbReference>
<name>A0A934KM10_9FLAO</name>
<reference evidence="1 2" key="1">
    <citation type="submission" date="2020-09" db="EMBL/GenBank/DDBJ databases">
        <title>Draft genome of Gelidibacter salicanalis PAMC21136.</title>
        <authorList>
            <person name="Park H."/>
        </authorList>
    </citation>
    <scope>NUCLEOTIDE SEQUENCE [LARGE SCALE GENOMIC DNA]</scope>
    <source>
        <strain evidence="1 2">PAMC21136</strain>
    </source>
</reference>
<protein>
    <submittedName>
        <fullName evidence="1">Ribonuclease HII</fullName>
    </submittedName>
</protein>
<dbReference type="Proteomes" id="UP000662373">
    <property type="component" value="Unassembled WGS sequence"/>
</dbReference>
<dbReference type="RefSeq" id="WP_199598050.1">
    <property type="nucleotide sequence ID" value="NZ_JAEHJZ010000010.1"/>
</dbReference>
<dbReference type="PROSITE" id="PS51257">
    <property type="entry name" value="PROKAR_LIPOPROTEIN"/>
    <property type="match status" value="1"/>
</dbReference>
<sequence length="809" mass="91650">MRTIWLLLTLILVISCSTDTTEHSNLINLVPENSAVIVKTTSIEGLKNVFKNNSLLLQFSDAKAMATVNSKLRFLDYLKPSEEVLITFGKLKTDSLQVAIITKYHKALFNFDSIPNHSVETLTSNGNTVTKTTIDNSIIYSVIKDSIFFASNDRALTEAAFQRKKSDPELKRLYQTTGNDNSVSIIVNTKTSSFKPHLFIDAKLNSHQLTNYMLLDAELTQDQLKFDGITTAKDSLKSLINVFKNTVPQENQLPKISPSDVDGFLSFSFNNFEIFHKNLSTYRAQDSAVDASIFESVVEVGMLYRNKQQALFLNSIDAPNMSNFLGVLNTTETYRDIPIYGFDQPDLFYKVFSPFISFDKATNYIRMDDYFVFSDNIDLLKDVVSSYQNSTTLSNSAPFEDMMVNLSDESSLFAYANANHLKTILNSNFEKEDPINPEGFNASALQFIYDTDFAHVHALTQKHKKISTANAVYEDMSVTLDADLLTNPQFVNNHTNNQMEVVVQDVNNNLYLISKDGKVQWKKQLKSKILGRVEQMDLFKNGRLQLAFATQNAVHVLDRNGKDADGFPLKFKDQITQPLSVFDYDKNRDYRLMVTQGKSVLMYDKHGKKVTGFTYKKAEQTINTQPQHFRIGRKDYIVFVQGTELEILSRVGKTRVKIKNNIDFSDSGIYLYNNKFTTTTAKGDLIQIDQNGKLSSINLNLGEKHAITATSKTLVTLSENILHIKTNKVELDFGEYTSPKIFYINDKIYVSVTDLQAKKVYLFDSLGESIDNFPVYGNSAIDLDNIDKDKRPEFVTTGDKNSIIIYQIN</sequence>